<reference evidence="3 4" key="1">
    <citation type="submission" date="2019-12" db="EMBL/GenBank/DDBJ databases">
        <title>the WGS of Blastococcus saxobsidens 67B17.</title>
        <authorList>
            <person name="Jiang Z."/>
        </authorList>
    </citation>
    <scope>NUCLEOTIDE SEQUENCE [LARGE SCALE GENOMIC DNA]</scope>
    <source>
        <strain evidence="3 4">67B17</strain>
    </source>
</reference>
<keyword evidence="2" id="KW-1133">Transmembrane helix</keyword>
<organism evidence="3 4">
    <name type="scientific">Blastococcus saxobsidens</name>
    <dbReference type="NCBI Taxonomy" id="138336"/>
    <lineage>
        <taxon>Bacteria</taxon>
        <taxon>Bacillati</taxon>
        <taxon>Actinomycetota</taxon>
        <taxon>Actinomycetes</taxon>
        <taxon>Geodermatophilales</taxon>
        <taxon>Geodermatophilaceae</taxon>
        <taxon>Blastococcus</taxon>
    </lineage>
</organism>
<evidence type="ECO:0000256" key="2">
    <source>
        <dbReference type="SAM" id="Phobius"/>
    </source>
</evidence>
<dbReference type="AlphaFoldDB" id="A0A6L9W491"/>
<feature type="transmembrane region" description="Helical" evidence="2">
    <location>
        <begin position="17"/>
        <end position="41"/>
    </location>
</feature>
<feature type="compositionally biased region" description="Low complexity" evidence="1">
    <location>
        <begin position="81"/>
        <end position="90"/>
    </location>
</feature>
<feature type="region of interest" description="Disordered" evidence="1">
    <location>
        <begin position="60"/>
        <end position="90"/>
    </location>
</feature>
<name>A0A6L9W491_9ACTN</name>
<dbReference type="EMBL" id="JAAGWG010000022">
    <property type="protein sequence ID" value="NEK86833.1"/>
    <property type="molecule type" value="Genomic_DNA"/>
</dbReference>
<gene>
    <name evidence="3" type="ORF">GCU60_13885</name>
</gene>
<proteinExistence type="predicted"/>
<dbReference type="Proteomes" id="UP000479241">
    <property type="component" value="Unassembled WGS sequence"/>
</dbReference>
<keyword evidence="2" id="KW-0812">Transmembrane</keyword>
<keyword evidence="2" id="KW-0472">Membrane</keyword>
<accession>A0A6L9W491</accession>
<comment type="caution">
    <text evidence="3">The sequence shown here is derived from an EMBL/GenBank/DDBJ whole genome shotgun (WGS) entry which is preliminary data.</text>
</comment>
<protein>
    <submittedName>
        <fullName evidence="3">Uncharacterized protein</fullName>
    </submittedName>
</protein>
<sequence>MDPETPAPLPGSMSVPLWFQGEVVVAVVVVAVVLALVALALGSVRPGASERAEWQSWLAARSRHADAAPPARPGGAGPLGDGPARGARRT</sequence>
<evidence type="ECO:0000313" key="4">
    <source>
        <dbReference type="Proteomes" id="UP000479241"/>
    </source>
</evidence>
<evidence type="ECO:0000256" key="1">
    <source>
        <dbReference type="SAM" id="MobiDB-lite"/>
    </source>
</evidence>
<dbReference type="RefSeq" id="WP_163206201.1">
    <property type="nucleotide sequence ID" value="NZ_JAAGWG010000022.1"/>
</dbReference>
<evidence type="ECO:0000313" key="3">
    <source>
        <dbReference type="EMBL" id="NEK86833.1"/>
    </source>
</evidence>